<evidence type="ECO:0000313" key="3">
    <source>
        <dbReference type="Proteomes" id="UP001189429"/>
    </source>
</evidence>
<comment type="caution">
    <text evidence="2">The sequence shown here is derived from an EMBL/GenBank/DDBJ whole genome shotgun (WGS) entry which is preliminary data.</text>
</comment>
<keyword evidence="3" id="KW-1185">Reference proteome</keyword>
<proteinExistence type="predicted"/>
<dbReference type="Proteomes" id="UP001189429">
    <property type="component" value="Unassembled WGS sequence"/>
</dbReference>
<reference evidence="2" key="1">
    <citation type="submission" date="2023-10" db="EMBL/GenBank/DDBJ databases">
        <authorList>
            <person name="Chen Y."/>
            <person name="Shah S."/>
            <person name="Dougan E. K."/>
            <person name="Thang M."/>
            <person name="Chan C."/>
        </authorList>
    </citation>
    <scope>NUCLEOTIDE SEQUENCE [LARGE SCALE GENOMIC DNA]</scope>
</reference>
<name>A0ABN9PAV5_9DINO</name>
<organism evidence="2 3">
    <name type="scientific">Prorocentrum cordatum</name>
    <dbReference type="NCBI Taxonomy" id="2364126"/>
    <lineage>
        <taxon>Eukaryota</taxon>
        <taxon>Sar</taxon>
        <taxon>Alveolata</taxon>
        <taxon>Dinophyceae</taxon>
        <taxon>Prorocentrales</taxon>
        <taxon>Prorocentraceae</taxon>
        <taxon>Prorocentrum</taxon>
    </lineage>
</organism>
<dbReference type="EMBL" id="CAUYUJ010000303">
    <property type="protein sequence ID" value="CAK0789786.1"/>
    <property type="molecule type" value="Genomic_DNA"/>
</dbReference>
<accession>A0ABN9PAV5</accession>
<feature type="region of interest" description="Disordered" evidence="1">
    <location>
        <begin position="450"/>
        <end position="470"/>
    </location>
</feature>
<sequence>MEWADTEVNRGGSKIFGWPASKVETALRNYQNGRTNAKPISRWSLTLKDLSGWFLNGVLRLMIGTLHMRGVLWVGKSRVGKSNGSKTLAWVHSAYSIQKKGTADEITFLTVKHMDFFKGEPTTEILPGIFDDGLLRKVSADVLMAFLNPKEEDALLWARWGGCAFEQGSCRQAVANPYDRDAEKDVMTEEDFNAILARAHVIVVTDLGVHWRAASANLQDGAEFMPWPNPRSPDLFVSEVRDATSPAIRPLPSDYAEKMAWSIGYMSNVVAGLDVPTIATVHVAPIFGDGPARVVSAVGNVSGFVTGAASAPPAAAVAAAFSQPPAELPQEEDAFGFGGGMDEPPEDSLRAASSAQPNIVGRCGELTKEDQDEQLAIFKSLAKAHHGAFEDLSSPPPAKRARGLMLGCGGPLSPVDADEQRAIFASIAASAHGETIDVEDDDGLSAELARVIDEGGPPSESATARRSEAD</sequence>
<evidence type="ECO:0000256" key="1">
    <source>
        <dbReference type="SAM" id="MobiDB-lite"/>
    </source>
</evidence>
<evidence type="ECO:0000313" key="2">
    <source>
        <dbReference type="EMBL" id="CAK0789786.1"/>
    </source>
</evidence>
<gene>
    <name evidence="2" type="ORF">PCOR1329_LOCUS1256</name>
</gene>
<protein>
    <submittedName>
        <fullName evidence="2">Uncharacterized protein</fullName>
    </submittedName>
</protein>